<dbReference type="OrthoDB" id="1669200at2"/>
<dbReference type="GeneID" id="78275711"/>
<dbReference type="RefSeq" id="WP_076341580.1">
    <property type="nucleotide sequence ID" value="NZ_CAJTMI010000008.1"/>
</dbReference>
<gene>
    <name evidence="3" type="ORF">BO225_07115</name>
</gene>
<dbReference type="STRING" id="1862672.BO225_07115"/>
<name>A0A1U7NM82_9FIRM</name>
<evidence type="ECO:0000259" key="2">
    <source>
        <dbReference type="PROSITE" id="PS50894"/>
    </source>
</evidence>
<accession>A0A1U7NM82</accession>
<comment type="caution">
    <text evidence="3">The sequence shown here is derived from an EMBL/GenBank/DDBJ whole genome shotgun (WGS) entry which is preliminary data.</text>
</comment>
<reference evidence="3 4" key="1">
    <citation type="submission" date="2016-11" db="EMBL/GenBank/DDBJ databases">
        <title>Description of two novel members of the family Erysipelotrichaceae: Ileibacterium lipovorans gen. nov., sp. nov. and Dubosiella newyorkensis, gen. nov., sp. nov.</title>
        <authorList>
            <person name="Cox L.M."/>
            <person name="Sohn J."/>
            <person name="Tyrrell K.L."/>
            <person name="Citron D.M."/>
            <person name="Lawson P.A."/>
            <person name="Patel N.B."/>
            <person name="Iizumi T."/>
            <person name="Perez-Perez G.I."/>
            <person name="Goldstein E.J."/>
            <person name="Blaser M.J."/>
        </authorList>
    </citation>
    <scope>NUCLEOTIDE SEQUENCE [LARGE SCALE GENOMIC DNA]</scope>
    <source>
        <strain evidence="3 4">NYU-BL-A4</strain>
    </source>
</reference>
<organism evidence="3 4">
    <name type="scientific">Dubosiella newyorkensis</name>
    <dbReference type="NCBI Taxonomy" id="1862672"/>
    <lineage>
        <taxon>Bacteria</taxon>
        <taxon>Bacillati</taxon>
        <taxon>Bacillota</taxon>
        <taxon>Erysipelotrichia</taxon>
        <taxon>Erysipelotrichales</taxon>
        <taxon>Erysipelotrichaceae</taxon>
        <taxon>Dubosiella</taxon>
    </lineage>
</organism>
<feature type="domain" description="HPt" evidence="2">
    <location>
        <begin position="20"/>
        <end position="115"/>
    </location>
</feature>
<dbReference type="InterPro" id="IPR008207">
    <property type="entry name" value="Sig_transdc_His_kin_Hpt_dom"/>
</dbReference>
<protein>
    <recommendedName>
        <fullName evidence="2">HPt domain-containing protein</fullName>
    </recommendedName>
</protein>
<evidence type="ECO:0000313" key="3">
    <source>
        <dbReference type="EMBL" id="OLU46243.1"/>
    </source>
</evidence>
<dbReference type="Pfam" id="PF01627">
    <property type="entry name" value="Hpt"/>
    <property type="match status" value="1"/>
</dbReference>
<keyword evidence="1" id="KW-0597">Phosphoprotein</keyword>
<dbReference type="PROSITE" id="PS50894">
    <property type="entry name" value="HPT"/>
    <property type="match status" value="1"/>
</dbReference>
<dbReference type="CDD" id="cd00088">
    <property type="entry name" value="HPT"/>
    <property type="match status" value="1"/>
</dbReference>
<evidence type="ECO:0000313" key="4">
    <source>
        <dbReference type="Proteomes" id="UP000186705"/>
    </source>
</evidence>
<dbReference type="GO" id="GO:0000160">
    <property type="term" value="P:phosphorelay signal transduction system"/>
    <property type="evidence" value="ECO:0007669"/>
    <property type="project" value="InterPro"/>
</dbReference>
<dbReference type="AlphaFoldDB" id="A0A1U7NM82"/>
<feature type="modified residue" description="Phosphohistidine" evidence="1">
    <location>
        <position position="61"/>
    </location>
</feature>
<dbReference type="Proteomes" id="UP000186705">
    <property type="component" value="Unassembled WGS sequence"/>
</dbReference>
<evidence type="ECO:0000256" key="1">
    <source>
        <dbReference type="PROSITE-ProRule" id="PRU00110"/>
    </source>
</evidence>
<dbReference type="InterPro" id="IPR036641">
    <property type="entry name" value="HPT_dom_sf"/>
</dbReference>
<sequence length="115" mass="13381">MYTLKDCFKELGGSYEEVRKRLPSDKMIVKFLKKFIDDPSFASLQEAIQNKDREQAFLAAHTLKGVCQNLGMHDLYMQANQLSDLLRHEWDEQGVLVFEETVPVYERAIQAIEKI</sequence>
<keyword evidence="4" id="KW-1185">Reference proteome</keyword>
<dbReference type="Gene3D" id="1.20.120.160">
    <property type="entry name" value="HPT domain"/>
    <property type="match status" value="1"/>
</dbReference>
<dbReference type="SUPFAM" id="SSF47226">
    <property type="entry name" value="Histidine-containing phosphotransfer domain, HPT domain"/>
    <property type="match status" value="1"/>
</dbReference>
<dbReference type="EMBL" id="MPKA01000067">
    <property type="protein sequence ID" value="OLU46243.1"/>
    <property type="molecule type" value="Genomic_DNA"/>
</dbReference>
<proteinExistence type="predicted"/>